<comment type="caution">
    <text evidence="1">The sequence shown here is derived from an EMBL/GenBank/DDBJ whole genome shotgun (WGS) entry which is preliminary data.</text>
</comment>
<reference evidence="1 2" key="1">
    <citation type="journal article" date="2022" name="DNA Res.">
        <title>Chromosomal-level genome assembly of the orchid tree Bauhinia variegata (Leguminosae; Cercidoideae) supports the allotetraploid origin hypothesis of Bauhinia.</title>
        <authorList>
            <person name="Zhong Y."/>
            <person name="Chen Y."/>
            <person name="Zheng D."/>
            <person name="Pang J."/>
            <person name="Liu Y."/>
            <person name="Luo S."/>
            <person name="Meng S."/>
            <person name="Qian L."/>
            <person name="Wei D."/>
            <person name="Dai S."/>
            <person name="Zhou R."/>
        </authorList>
    </citation>
    <scope>NUCLEOTIDE SEQUENCE [LARGE SCALE GENOMIC DNA]</scope>
    <source>
        <strain evidence="1">BV-YZ2020</strain>
    </source>
</reference>
<keyword evidence="2" id="KW-1185">Reference proteome</keyword>
<gene>
    <name evidence="1" type="ORF">L6164_024071</name>
</gene>
<dbReference type="Proteomes" id="UP000828941">
    <property type="component" value="Chromosome 10"/>
</dbReference>
<proteinExistence type="predicted"/>
<organism evidence="1 2">
    <name type="scientific">Bauhinia variegata</name>
    <name type="common">Purple orchid tree</name>
    <name type="synonym">Phanera variegata</name>
    <dbReference type="NCBI Taxonomy" id="167791"/>
    <lineage>
        <taxon>Eukaryota</taxon>
        <taxon>Viridiplantae</taxon>
        <taxon>Streptophyta</taxon>
        <taxon>Embryophyta</taxon>
        <taxon>Tracheophyta</taxon>
        <taxon>Spermatophyta</taxon>
        <taxon>Magnoliopsida</taxon>
        <taxon>eudicotyledons</taxon>
        <taxon>Gunneridae</taxon>
        <taxon>Pentapetalae</taxon>
        <taxon>rosids</taxon>
        <taxon>fabids</taxon>
        <taxon>Fabales</taxon>
        <taxon>Fabaceae</taxon>
        <taxon>Cercidoideae</taxon>
        <taxon>Cercideae</taxon>
        <taxon>Bauhiniinae</taxon>
        <taxon>Bauhinia</taxon>
    </lineage>
</organism>
<accession>A0ACB9LXX6</accession>
<evidence type="ECO:0000313" key="2">
    <source>
        <dbReference type="Proteomes" id="UP000828941"/>
    </source>
</evidence>
<name>A0ACB9LXX6_BAUVA</name>
<sequence length="238" mass="26807">MAENANVEVEQSFGAFFEGWLSRKQHLLERLLRVSVPLSSPESACKIQEQQKTVIEQVLSHYRQYFREKSRVADVDVFLLISPTWLSSYERALLWISDYRPSLLLRLLDGAVEGLTADQERRLEQVKAETKRKERELTVAMASVQESVAGPSKLELAGRVGRILDGEISVMDSSVEELKRAMAGILERADELRVSTVMKVADILSSNQTIKFLVAAAEFQLRARSLGVQRDAAAQSQR</sequence>
<protein>
    <submittedName>
        <fullName evidence="1">Uncharacterized protein</fullName>
    </submittedName>
</protein>
<dbReference type="EMBL" id="CM039435">
    <property type="protein sequence ID" value="KAI4316054.1"/>
    <property type="molecule type" value="Genomic_DNA"/>
</dbReference>
<evidence type="ECO:0000313" key="1">
    <source>
        <dbReference type="EMBL" id="KAI4316054.1"/>
    </source>
</evidence>